<sequence>MPKKYSAEDRARWLKLIEEGKTESKIVNDTKADPRTVRDGIIQARRERDLREANVSLIRDALKRHQEQLLAELTETARSVEVPAVELAVVSWYEREPLSVFLDEERLKEKFLAGRFPKAALNKPSPIKQHLGQIKLTRFLSKWQKEYQAHLLARIDLQLKTLELIRNKTGLPVVSETKGIHPPFVFSHTACAELYKYALRRRFSGEPGKTDAELKNGMVVDRERHLVTLFGKQLAEVDAEGEDKCRSGLLAAYEELTKTVELKEVETTYKSLGEWVTPIRELISEYSAIGMLPGTCSICERIGT</sequence>
<dbReference type="STRING" id="1217799.DEALK_01820"/>
<accession>A0A0W0GL42</accession>
<dbReference type="Proteomes" id="UP000053947">
    <property type="component" value="Unassembled WGS sequence"/>
</dbReference>
<reference evidence="1 2" key="1">
    <citation type="submission" date="2015-06" db="EMBL/GenBank/DDBJ databases">
        <title>Genome sequence of the organohalide-respiring Dehalogenimonas alkenigignens type strain (IP3-3T).</title>
        <authorList>
            <person name="Key T.A."/>
            <person name="Richmond D.P."/>
            <person name="Bowman K.S."/>
            <person name="Cho Y.-J."/>
            <person name="Chun J."/>
            <person name="da Costa M.S."/>
            <person name="Rainey F.A."/>
            <person name="Moe W.M."/>
        </authorList>
    </citation>
    <scope>NUCLEOTIDE SEQUENCE [LARGE SCALE GENOMIC DNA]</scope>
    <source>
        <strain evidence="1 2">IP3-3</strain>
    </source>
</reference>
<dbReference type="EMBL" id="LFDV01000001">
    <property type="protein sequence ID" value="KTB49270.1"/>
    <property type="molecule type" value="Genomic_DNA"/>
</dbReference>
<keyword evidence="2" id="KW-1185">Reference proteome</keyword>
<organism evidence="1 2">
    <name type="scientific">Dehalogenimonas alkenigignens</name>
    <dbReference type="NCBI Taxonomy" id="1217799"/>
    <lineage>
        <taxon>Bacteria</taxon>
        <taxon>Bacillati</taxon>
        <taxon>Chloroflexota</taxon>
        <taxon>Dehalococcoidia</taxon>
        <taxon>Dehalococcoidales</taxon>
        <taxon>Dehalococcoidaceae</taxon>
        <taxon>Dehalogenimonas</taxon>
    </lineage>
</organism>
<dbReference type="AlphaFoldDB" id="A0A0W0GL42"/>
<evidence type="ECO:0000313" key="1">
    <source>
        <dbReference type="EMBL" id="KTB49270.1"/>
    </source>
</evidence>
<protein>
    <submittedName>
        <fullName evidence="1">Uncharacterized protein</fullName>
    </submittedName>
</protein>
<gene>
    <name evidence="1" type="ORF">DEALK_01820</name>
</gene>
<evidence type="ECO:0000313" key="2">
    <source>
        <dbReference type="Proteomes" id="UP000053947"/>
    </source>
</evidence>
<comment type="caution">
    <text evidence="1">The sequence shown here is derived from an EMBL/GenBank/DDBJ whole genome shotgun (WGS) entry which is preliminary data.</text>
</comment>
<proteinExistence type="predicted"/>
<name>A0A0W0GL42_9CHLR</name>